<gene>
    <name evidence="1" type="ORF">SLEP1_g49086</name>
</gene>
<evidence type="ECO:0000313" key="1">
    <source>
        <dbReference type="EMBL" id="GKV41580.1"/>
    </source>
</evidence>
<dbReference type="Proteomes" id="UP001054252">
    <property type="component" value="Unassembled WGS sequence"/>
</dbReference>
<organism evidence="1 2">
    <name type="scientific">Rubroshorea leprosula</name>
    <dbReference type="NCBI Taxonomy" id="152421"/>
    <lineage>
        <taxon>Eukaryota</taxon>
        <taxon>Viridiplantae</taxon>
        <taxon>Streptophyta</taxon>
        <taxon>Embryophyta</taxon>
        <taxon>Tracheophyta</taxon>
        <taxon>Spermatophyta</taxon>
        <taxon>Magnoliopsida</taxon>
        <taxon>eudicotyledons</taxon>
        <taxon>Gunneridae</taxon>
        <taxon>Pentapetalae</taxon>
        <taxon>rosids</taxon>
        <taxon>malvids</taxon>
        <taxon>Malvales</taxon>
        <taxon>Dipterocarpaceae</taxon>
        <taxon>Rubroshorea</taxon>
    </lineage>
</organism>
<proteinExistence type="predicted"/>
<reference evidence="1 2" key="1">
    <citation type="journal article" date="2021" name="Commun. Biol.">
        <title>The genome of Shorea leprosula (Dipterocarpaceae) highlights the ecological relevance of drought in aseasonal tropical rainforests.</title>
        <authorList>
            <person name="Ng K.K.S."/>
            <person name="Kobayashi M.J."/>
            <person name="Fawcett J.A."/>
            <person name="Hatakeyama M."/>
            <person name="Paape T."/>
            <person name="Ng C.H."/>
            <person name="Ang C.C."/>
            <person name="Tnah L.H."/>
            <person name="Lee C.T."/>
            <person name="Nishiyama T."/>
            <person name="Sese J."/>
            <person name="O'Brien M.J."/>
            <person name="Copetti D."/>
            <person name="Mohd Noor M.I."/>
            <person name="Ong R.C."/>
            <person name="Putra M."/>
            <person name="Sireger I.Z."/>
            <person name="Indrioko S."/>
            <person name="Kosugi Y."/>
            <person name="Izuno A."/>
            <person name="Isagi Y."/>
            <person name="Lee S.L."/>
            <person name="Shimizu K.K."/>
        </authorList>
    </citation>
    <scope>NUCLEOTIDE SEQUENCE [LARGE SCALE GENOMIC DNA]</scope>
    <source>
        <strain evidence="1">214</strain>
    </source>
</reference>
<name>A0AAV5LWJ0_9ROSI</name>
<dbReference type="EMBL" id="BPVZ01000150">
    <property type="protein sequence ID" value="GKV41580.1"/>
    <property type="molecule type" value="Genomic_DNA"/>
</dbReference>
<evidence type="ECO:0000313" key="2">
    <source>
        <dbReference type="Proteomes" id="UP001054252"/>
    </source>
</evidence>
<keyword evidence="2" id="KW-1185">Reference proteome</keyword>
<dbReference type="AlphaFoldDB" id="A0AAV5LWJ0"/>
<accession>A0AAV5LWJ0</accession>
<sequence>MVESAPPSSFMFDNASTTSTDHGWAFDSGSVVHVSKNTGNLSSSIPYSSVESIQVGNGQLLPVSHVGSEERPPSLQ</sequence>
<protein>
    <submittedName>
        <fullName evidence="1">Uncharacterized protein</fullName>
    </submittedName>
</protein>
<comment type="caution">
    <text evidence="1">The sequence shown here is derived from an EMBL/GenBank/DDBJ whole genome shotgun (WGS) entry which is preliminary data.</text>
</comment>